<accession>A0A5B7FWY7</accession>
<dbReference type="EMBL" id="VSRR010010728">
    <property type="protein sequence ID" value="MPC52250.1"/>
    <property type="molecule type" value="Genomic_DNA"/>
</dbReference>
<reference evidence="2 3" key="1">
    <citation type="submission" date="2019-05" db="EMBL/GenBank/DDBJ databases">
        <title>Another draft genome of Portunus trituberculatus and its Hox gene families provides insights of decapod evolution.</title>
        <authorList>
            <person name="Jeong J.-H."/>
            <person name="Song I."/>
            <person name="Kim S."/>
            <person name="Choi T."/>
            <person name="Kim D."/>
            <person name="Ryu S."/>
            <person name="Kim W."/>
        </authorList>
    </citation>
    <scope>NUCLEOTIDE SEQUENCE [LARGE SCALE GENOMIC DNA]</scope>
    <source>
        <tissue evidence="2">Muscle</tissue>
    </source>
</reference>
<feature type="signal peptide" evidence="1">
    <location>
        <begin position="1"/>
        <end position="17"/>
    </location>
</feature>
<evidence type="ECO:0000313" key="2">
    <source>
        <dbReference type="EMBL" id="MPC52250.1"/>
    </source>
</evidence>
<dbReference type="AlphaFoldDB" id="A0A5B7FWY7"/>
<dbReference type="Proteomes" id="UP000324222">
    <property type="component" value="Unassembled WGS sequence"/>
</dbReference>
<organism evidence="2 3">
    <name type="scientific">Portunus trituberculatus</name>
    <name type="common">Swimming crab</name>
    <name type="synonym">Neptunus trituberculatus</name>
    <dbReference type="NCBI Taxonomy" id="210409"/>
    <lineage>
        <taxon>Eukaryota</taxon>
        <taxon>Metazoa</taxon>
        <taxon>Ecdysozoa</taxon>
        <taxon>Arthropoda</taxon>
        <taxon>Crustacea</taxon>
        <taxon>Multicrustacea</taxon>
        <taxon>Malacostraca</taxon>
        <taxon>Eumalacostraca</taxon>
        <taxon>Eucarida</taxon>
        <taxon>Decapoda</taxon>
        <taxon>Pleocyemata</taxon>
        <taxon>Brachyura</taxon>
        <taxon>Eubrachyura</taxon>
        <taxon>Portunoidea</taxon>
        <taxon>Portunidae</taxon>
        <taxon>Portuninae</taxon>
        <taxon>Portunus</taxon>
    </lineage>
</organism>
<evidence type="ECO:0008006" key="4">
    <source>
        <dbReference type="Google" id="ProtNLM"/>
    </source>
</evidence>
<sequence length="81" mass="8970">MWSVASLCRCLFQAVECLLKASQARYFASEAARHSGPNQGWSDALVWCVEWGTQRSCRVGANSEAQKTSQTAVRDLLFSGR</sequence>
<comment type="caution">
    <text evidence="2">The sequence shown here is derived from an EMBL/GenBank/DDBJ whole genome shotgun (WGS) entry which is preliminary data.</text>
</comment>
<name>A0A5B7FWY7_PORTR</name>
<feature type="chain" id="PRO_5022814254" description="Secreted protein" evidence="1">
    <location>
        <begin position="18"/>
        <end position="81"/>
    </location>
</feature>
<gene>
    <name evidence="2" type="ORF">E2C01_046113</name>
</gene>
<protein>
    <recommendedName>
        <fullName evidence="4">Secreted protein</fullName>
    </recommendedName>
</protein>
<keyword evidence="3" id="KW-1185">Reference proteome</keyword>
<proteinExistence type="predicted"/>
<keyword evidence="1" id="KW-0732">Signal</keyword>
<evidence type="ECO:0000256" key="1">
    <source>
        <dbReference type="SAM" id="SignalP"/>
    </source>
</evidence>
<evidence type="ECO:0000313" key="3">
    <source>
        <dbReference type="Proteomes" id="UP000324222"/>
    </source>
</evidence>